<comment type="similarity">
    <text evidence="2">Belongs to the peptidase S49 family.</text>
</comment>
<dbReference type="Pfam" id="PF01343">
    <property type="entry name" value="Peptidase_S49"/>
    <property type="match status" value="2"/>
</dbReference>
<dbReference type="Gene3D" id="3.90.226.10">
    <property type="entry name" value="2-enoyl-CoA Hydratase, Chain A, domain 1"/>
    <property type="match status" value="3"/>
</dbReference>
<evidence type="ECO:0000256" key="8">
    <source>
        <dbReference type="SAM" id="Phobius"/>
    </source>
</evidence>
<evidence type="ECO:0000259" key="9">
    <source>
        <dbReference type="Pfam" id="PF01343"/>
    </source>
</evidence>
<evidence type="ECO:0000256" key="6">
    <source>
        <dbReference type="ARBA" id="ARBA00023136"/>
    </source>
</evidence>
<feature type="active site" description="Nucleophile" evidence="7">
    <location>
        <position position="392"/>
    </location>
</feature>
<evidence type="ECO:0000256" key="5">
    <source>
        <dbReference type="ARBA" id="ARBA00022825"/>
    </source>
</evidence>
<feature type="active site" description="Proton donor/acceptor" evidence="7">
    <location>
        <position position="197"/>
    </location>
</feature>
<reference evidence="10 11" key="1">
    <citation type="submission" date="2017-12" db="EMBL/GenBank/DDBJ databases">
        <title>The draft genome sequence of Brumimicrobium saltpan LHR20.</title>
        <authorList>
            <person name="Do Z.-J."/>
            <person name="Luo H.-R."/>
        </authorList>
    </citation>
    <scope>NUCLEOTIDE SEQUENCE [LARGE SCALE GENOMIC DNA]</scope>
    <source>
        <strain evidence="10 11">LHR20</strain>
    </source>
</reference>
<evidence type="ECO:0000256" key="1">
    <source>
        <dbReference type="ARBA" id="ARBA00004370"/>
    </source>
</evidence>
<feature type="transmembrane region" description="Helical" evidence="8">
    <location>
        <begin position="12"/>
        <end position="38"/>
    </location>
</feature>
<sequence length="593" mass="66278">MTNKKVSFWRIFWPSLIAGIVLFIITMIVITGVLGSLLNTKPVYTVENKTILHLKLDGAIGEMGENSIDVANLGVTNTIGLADLQYGFKKAADDKRIKGIFIELKNTRCGYATASELREQIQKFENETDKFVVTYFSGEAVGLRQYYIASAASETYGFHSSMFEFLGLGAELMFYKGLFDKLDLEMQVIRGSNNDFKSAVEPYFLKEASDSSRLQLQTYLDNIWSTVKNNIAENKDISVADLEMIADSGLVRRVAQAANHKMIDKVMYRDEVMQILADKIGAEKVEDLTFKSFEKYSRKKFEDNQNKVHNSKANIAVVVAEGAVVVEGEGLASNKITKLLRKARKDEDIKTIVFRINSPGGSALASDEIWREVKLATEQKKVIVSMGDVAASGGYYIAAPANKIFAQPNTITGSIGVFGVIPYTGAMLENKLGLTFDRISTNPHAVLSTNKKMTPKEYNMVQKEVDLIYKEFLNRVADGRSMSVEEVNEIARGRVWTGEDALNVGLVDTLGGIQDAIAYAAKDAGIEKPVVRYYPKIKKEPWEEILEMVNEENENGNKSAKIIPEELLETYNRIKKIEQMTGIQARLPYEIIW</sequence>
<dbReference type="InterPro" id="IPR002142">
    <property type="entry name" value="Peptidase_S49"/>
</dbReference>
<protein>
    <submittedName>
        <fullName evidence="10">Signal peptide peptidase SppA</fullName>
    </submittedName>
</protein>
<dbReference type="NCBIfam" id="TIGR00706">
    <property type="entry name" value="SppA_dom"/>
    <property type="match status" value="1"/>
</dbReference>
<dbReference type="SUPFAM" id="SSF52096">
    <property type="entry name" value="ClpP/crotonase"/>
    <property type="match status" value="2"/>
</dbReference>
<dbReference type="InterPro" id="IPR047272">
    <property type="entry name" value="S49_SppA_C"/>
</dbReference>
<keyword evidence="8" id="KW-0812">Transmembrane</keyword>
<gene>
    <name evidence="10" type="primary">sppA</name>
    <name evidence="10" type="ORF">CW751_12545</name>
</gene>
<feature type="domain" description="Peptidase S49" evidence="9">
    <location>
        <begin position="144"/>
        <end position="279"/>
    </location>
</feature>
<dbReference type="CDD" id="cd07018">
    <property type="entry name" value="S49_SppA_67K_type"/>
    <property type="match status" value="1"/>
</dbReference>
<keyword evidence="6 8" id="KW-0472">Membrane</keyword>
<evidence type="ECO:0000256" key="2">
    <source>
        <dbReference type="ARBA" id="ARBA00008683"/>
    </source>
</evidence>
<organism evidence="10 11">
    <name type="scientific">Brumimicrobium salinarum</name>
    <dbReference type="NCBI Taxonomy" id="2058658"/>
    <lineage>
        <taxon>Bacteria</taxon>
        <taxon>Pseudomonadati</taxon>
        <taxon>Bacteroidota</taxon>
        <taxon>Flavobacteriia</taxon>
        <taxon>Flavobacteriales</taxon>
        <taxon>Crocinitomicaceae</taxon>
        <taxon>Brumimicrobium</taxon>
    </lineage>
</organism>
<dbReference type="EMBL" id="PJNI01000016">
    <property type="protein sequence ID" value="PKR79907.1"/>
    <property type="molecule type" value="Genomic_DNA"/>
</dbReference>
<evidence type="ECO:0000256" key="7">
    <source>
        <dbReference type="PIRSR" id="PIRSR001217-1"/>
    </source>
</evidence>
<keyword evidence="3" id="KW-0645">Protease</keyword>
<keyword evidence="4" id="KW-0378">Hydrolase</keyword>
<name>A0A2I0R011_9FLAO</name>
<dbReference type="PANTHER" id="PTHR33209">
    <property type="entry name" value="PROTEASE 4"/>
    <property type="match status" value="1"/>
</dbReference>
<dbReference type="InterPro" id="IPR047217">
    <property type="entry name" value="S49_SppA_67K_type_N"/>
</dbReference>
<dbReference type="PANTHER" id="PTHR33209:SF1">
    <property type="entry name" value="PEPTIDASE S49 DOMAIN-CONTAINING PROTEIN"/>
    <property type="match status" value="1"/>
</dbReference>
<dbReference type="InterPro" id="IPR004634">
    <property type="entry name" value="Pept_S49_pIV"/>
</dbReference>
<dbReference type="InterPro" id="IPR029045">
    <property type="entry name" value="ClpP/crotonase-like_dom_sf"/>
</dbReference>
<keyword evidence="11" id="KW-1185">Reference proteome</keyword>
<evidence type="ECO:0000313" key="11">
    <source>
        <dbReference type="Proteomes" id="UP000236654"/>
    </source>
</evidence>
<proteinExistence type="inferred from homology"/>
<feature type="domain" description="Peptidase S49" evidence="9">
    <location>
        <begin position="377"/>
        <end position="526"/>
    </location>
</feature>
<evidence type="ECO:0000313" key="10">
    <source>
        <dbReference type="EMBL" id="PKR79907.1"/>
    </source>
</evidence>
<dbReference type="RefSeq" id="WP_101335376.1">
    <property type="nucleotide sequence ID" value="NZ_PJNI01000016.1"/>
</dbReference>
<dbReference type="CDD" id="cd07023">
    <property type="entry name" value="S49_Sppa_N_C"/>
    <property type="match status" value="1"/>
</dbReference>
<dbReference type="GO" id="GO:0006465">
    <property type="term" value="P:signal peptide processing"/>
    <property type="evidence" value="ECO:0007669"/>
    <property type="project" value="InterPro"/>
</dbReference>
<accession>A0A2I0R011</accession>
<keyword evidence="8" id="KW-1133">Transmembrane helix</keyword>
<dbReference type="Proteomes" id="UP000236654">
    <property type="component" value="Unassembled WGS sequence"/>
</dbReference>
<comment type="subcellular location">
    <subcellularLocation>
        <location evidence="1">Membrane</location>
    </subcellularLocation>
</comment>
<dbReference type="PIRSF" id="PIRSF001217">
    <property type="entry name" value="Protease_4_SppA"/>
    <property type="match status" value="1"/>
</dbReference>
<evidence type="ECO:0000256" key="4">
    <source>
        <dbReference type="ARBA" id="ARBA00022801"/>
    </source>
</evidence>
<comment type="caution">
    <text evidence="10">The sequence shown here is derived from an EMBL/GenBank/DDBJ whole genome shotgun (WGS) entry which is preliminary data.</text>
</comment>
<dbReference type="InterPro" id="IPR004635">
    <property type="entry name" value="Pept_S49_SppA"/>
</dbReference>
<dbReference type="OrthoDB" id="9764363at2"/>
<dbReference type="NCBIfam" id="TIGR00705">
    <property type="entry name" value="SppA_67K"/>
    <property type="match status" value="1"/>
</dbReference>
<dbReference type="AlphaFoldDB" id="A0A2I0R011"/>
<evidence type="ECO:0000256" key="3">
    <source>
        <dbReference type="ARBA" id="ARBA00022670"/>
    </source>
</evidence>
<dbReference type="GO" id="GO:0008236">
    <property type="term" value="F:serine-type peptidase activity"/>
    <property type="evidence" value="ECO:0007669"/>
    <property type="project" value="UniProtKB-KW"/>
</dbReference>
<keyword evidence="5" id="KW-0720">Serine protease</keyword>
<dbReference type="GO" id="GO:0016020">
    <property type="term" value="C:membrane"/>
    <property type="evidence" value="ECO:0007669"/>
    <property type="project" value="UniProtKB-SubCell"/>
</dbReference>